<reference evidence="5 6" key="1">
    <citation type="submission" date="2020-10" db="EMBL/GenBank/DDBJ databases">
        <title>Wide distribution of Phycisphaera-like planctomycetes from WD2101 soil group in peatlands and genome analysis of the first cultivated representative.</title>
        <authorList>
            <person name="Dedysh S.N."/>
            <person name="Beletsky A.V."/>
            <person name="Ivanova A."/>
            <person name="Kulichevskaya I.S."/>
            <person name="Suzina N.E."/>
            <person name="Philippov D.A."/>
            <person name="Rakitin A.L."/>
            <person name="Mardanov A.V."/>
            <person name="Ravin N.V."/>
        </authorList>
    </citation>
    <scope>NUCLEOTIDE SEQUENCE [LARGE SCALE GENOMIC DNA]</scope>
    <source>
        <strain evidence="5 6">M1803</strain>
    </source>
</reference>
<sequence length="407" mass="43432">MGVVSPNGIGRKAYADALRAGRSGITAIDVFETTGLKSWAAGQIRDVDLTAVMEPAELRRVPRMVPLALMAAREALDQARLNFAENDLESRRRIGVILGTGGGGLSFAEEHYKRCFTGQAPSLYGITAGTYGNLSSELSIALGLRGMSHVISTGCTSSTDAFGYAMTMIRAGQLPMFLVGGADAPITREIVAGFERMRVISTQRRATPAETSRPFSADRDGFVLSEGAWMFVFEDRDHAERRGATILAEVLGWGSTCDAYHRVQIAPDVVEPVRAIELALADAAVDKAEVNYVNLHGTGTALNDRLETLAIKRVFGPTSGRIPMSSTKSMIGHPQGACGGAGLAATVLMMSEGFIHPTINLENRDEACDLDYVADGARETTIDTALLNCIAFGSKNSALVVRRESLA</sequence>
<dbReference type="Pfam" id="PF02801">
    <property type="entry name" value="Ketoacyl-synt_C"/>
    <property type="match status" value="1"/>
</dbReference>
<dbReference type="SUPFAM" id="SSF53901">
    <property type="entry name" value="Thiolase-like"/>
    <property type="match status" value="2"/>
</dbReference>
<dbReference type="GO" id="GO:0004315">
    <property type="term" value="F:3-oxoacyl-[acyl-carrier-protein] synthase activity"/>
    <property type="evidence" value="ECO:0007669"/>
    <property type="project" value="InterPro"/>
</dbReference>
<proteinExistence type="inferred from homology"/>
<dbReference type="GO" id="GO:0006633">
    <property type="term" value="P:fatty acid biosynthetic process"/>
    <property type="evidence" value="ECO:0007669"/>
    <property type="project" value="InterPro"/>
</dbReference>
<comment type="similarity">
    <text evidence="1 3">Belongs to the thiolase-like superfamily. Beta-ketoacyl-ACP synthases family.</text>
</comment>
<dbReference type="Pfam" id="PF00109">
    <property type="entry name" value="ketoacyl-synt"/>
    <property type="match status" value="1"/>
</dbReference>
<feature type="domain" description="Ketosynthase family 3 (KS3)" evidence="4">
    <location>
        <begin position="1"/>
        <end position="403"/>
    </location>
</feature>
<dbReference type="InterPro" id="IPR014030">
    <property type="entry name" value="Ketoacyl_synth_N"/>
</dbReference>
<dbReference type="Proteomes" id="UP000593765">
    <property type="component" value="Chromosome"/>
</dbReference>
<gene>
    <name evidence="5" type="ORF">IPV69_06410</name>
</gene>
<evidence type="ECO:0000256" key="3">
    <source>
        <dbReference type="RuleBase" id="RU003694"/>
    </source>
</evidence>
<name>A0A7M2X3Q3_9BACT</name>
<dbReference type="InterPro" id="IPR014031">
    <property type="entry name" value="Ketoacyl_synth_C"/>
</dbReference>
<dbReference type="InterPro" id="IPR020841">
    <property type="entry name" value="PKS_Beta-ketoAc_synthase_dom"/>
</dbReference>
<dbReference type="InterPro" id="IPR018201">
    <property type="entry name" value="Ketoacyl_synth_AS"/>
</dbReference>
<dbReference type="SMART" id="SM00825">
    <property type="entry name" value="PKS_KS"/>
    <property type="match status" value="1"/>
</dbReference>
<dbReference type="PANTHER" id="PTHR11712:SF336">
    <property type="entry name" value="3-OXOACYL-[ACYL-CARRIER-PROTEIN] SYNTHASE, MITOCHONDRIAL"/>
    <property type="match status" value="1"/>
</dbReference>
<organism evidence="5 6">
    <name type="scientific">Humisphaera borealis</name>
    <dbReference type="NCBI Taxonomy" id="2807512"/>
    <lineage>
        <taxon>Bacteria</taxon>
        <taxon>Pseudomonadati</taxon>
        <taxon>Planctomycetota</taxon>
        <taxon>Phycisphaerae</taxon>
        <taxon>Tepidisphaerales</taxon>
        <taxon>Tepidisphaeraceae</taxon>
        <taxon>Humisphaera</taxon>
    </lineage>
</organism>
<evidence type="ECO:0000256" key="1">
    <source>
        <dbReference type="ARBA" id="ARBA00008467"/>
    </source>
</evidence>
<keyword evidence="6" id="KW-1185">Reference proteome</keyword>
<dbReference type="PROSITE" id="PS52004">
    <property type="entry name" value="KS3_2"/>
    <property type="match status" value="1"/>
</dbReference>
<dbReference type="EMBL" id="CP063458">
    <property type="protein sequence ID" value="QOV92353.1"/>
    <property type="molecule type" value="Genomic_DNA"/>
</dbReference>
<dbReference type="CDD" id="cd00834">
    <property type="entry name" value="KAS_I_II"/>
    <property type="match status" value="1"/>
</dbReference>
<keyword evidence="2 3" id="KW-0808">Transferase</keyword>
<dbReference type="AlphaFoldDB" id="A0A7M2X3Q3"/>
<dbReference type="KEGG" id="hbs:IPV69_06410"/>
<protein>
    <submittedName>
        <fullName evidence="5">Beta-ketoacyl-[acyl-carrier-protein] synthase family protein</fullName>
    </submittedName>
</protein>
<evidence type="ECO:0000256" key="2">
    <source>
        <dbReference type="ARBA" id="ARBA00022679"/>
    </source>
</evidence>
<evidence type="ECO:0000259" key="4">
    <source>
        <dbReference type="PROSITE" id="PS52004"/>
    </source>
</evidence>
<dbReference type="InterPro" id="IPR000794">
    <property type="entry name" value="Beta-ketoacyl_synthase"/>
</dbReference>
<dbReference type="PROSITE" id="PS00606">
    <property type="entry name" value="KS3_1"/>
    <property type="match status" value="1"/>
</dbReference>
<dbReference type="Gene3D" id="3.40.47.10">
    <property type="match status" value="1"/>
</dbReference>
<dbReference type="PANTHER" id="PTHR11712">
    <property type="entry name" value="POLYKETIDE SYNTHASE-RELATED"/>
    <property type="match status" value="1"/>
</dbReference>
<accession>A0A7M2X3Q3</accession>
<evidence type="ECO:0000313" key="6">
    <source>
        <dbReference type="Proteomes" id="UP000593765"/>
    </source>
</evidence>
<evidence type="ECO:0000313" key="5">
    <source>
        <dbReference type="EMBL" id="QOV92353.1"/>
    </source>
</evidence>
<dbReference type="InterPro" id="IPR016039">
    <property type="entry name" value="Thiolase-like"/>
</dbReference>